<organism evidence="7 8">
    <name type="scientific">Gaoshiqia sediminis</name>
    <dbReference type="NCBI Taxonomy" id="2986998"/>
    <lineage>
        <taxon>Bacteria</taxon>
        <taxon>Pseudomonadati</taxon>
        <taxon>Bacteroidota</taxon>
        <taxon>Bacteroidia</taxon>
        <taxon>Marinilabiliales</taxon>
        <taxon>Prolixibacteraceae</taxon>
        <taxon>Gaoshiqia</taxon>
    </lineage>
</organism>
<feature type="domain" description="RNA polymerase sigma factor 70 region 4 type 2" evidence="6">
    <location>
        <begin position="128"/>
        <end position="177"/>
    </location>
</feature>
<evidence type="ECO:0000259" key="5">
    <source>
        <dbReference type="Pfam" id="PF04542"/>
    </source>
</evidence>
<evidence type="ECO:0000313" key="8">
    <source>
        <dbReference type="Proteomes" id="UP001163821"/>
    </source>
</evidence>
<dbReference type="Pfam" id="PF08281">
    <property type="entry name" value="Sigma70_r4_2"/>
    <property type="match status" value="1"/>
</dbReference>
<comment type="similarity">
    <text evidence="1">Belongs to the sigma-70 factor family. ECF subfamily.</text>
</comment>
<sequence>MTKNDKQLFHLLLTGDETSFKVVYQHFYPRLYYFVLEYLPHHEVAEDVVHDTFLTLWQKRSDLQVDSNLNAYLYTLAKNNSLKKLRDERYRQRLLQSPSFHPLELELNAGALMRLETTESDFSEIEHLVQATLEQLPPQCRQVFELSRFVHKKNREIADELGLSVKTVEGHITKAIKLFKINLKDYLPLLGFLLVR</sequence>
<proteinExistence type="inferred from homology"/>
<dbReference type="Proteomes" id="UP001163821">
    <property type="component" value="Unassembled WGS sequence"/>
</dbReference>
<evidence type="ECO:0000313" key="7">
    <source>
        <dbReference type="EMBL" id="MCW0483113.1"/>
    </source>
</evidence>
<keyword evidence="8" id="KW-1185">Reference proteome</keyword>
<protein>
    <submittedName>
        <fullName evidence="7">RNA polymerase sigma-70 factor</fullName>
    </submittedName>
</protein>
<accession>A0AA41YBG3</accession>
<dbReference type="RefSeq" id="WP_282591715.1">
    <property type="nucleotide sequence ID" value="NZ_JAPAAF010000012.1"/>
</dbReference>
<feature type="domain" description="RNA polymerase sigma-70 region 2" evidence="5">
    <location>
        <begin position="24"/>
        <end position="89"/>
    </location>
</feature>
<dbReference type="Gene3D" id="1.10.1740.10">
    <property type="match status" value="1"/>
</dbReference>
<dbReference type="Pfam" id="PF04542">
    <property type="entry name" value="Sigma70_r2"/>
    <property type="match status" value="1"/>
</dbReference>
<keyword evidence="2" id="KW-0805">Transcription regulation</keyword>
<dbReference type="PANTHER" id="PTHR43133:SF46">
    <property type="entry name" value="RNA POLYMERASE SIGMA-70 FACTOR ECF SUBFAMILY"/>
    <property type="match status" value="1"/>
</dbReference>
<dbReference type="InterPro" id="IPR007627">
    <property type="entry name" value="RNA_pol_sigma70_r2"/>
</dbReference>
<dbReference type="GO" id="GO:0006352">
    <property type="term" value="P:DNA-templated transcription initiation"/>
    <property type="evidence" value="ECO:0007669"/>
    <property type="project" value="InterPro"/>
</dbReference>
<name>A0AA41YBG3_9BACT</name>
<dbReference type="SUPFAM" id="SSF88659">
    <property type="entry name" value="Sigma3 and sigma4 domains of RNA polymerase sigma factors"/>
    <property type="match status" value="1"/>
</dbReference>
<dbReference type="EMBL" id="JAPAAF010000012">
    <property type="protein sequence ID" value="MCW0483113.1"/>
    <property type="molecule type" value="Genomic_DNA"/>
</dbReference>
<dbReference type="PANTHER" id="PTHR43133">
    <property type="entry name" value="RNA POLYMERASE ECF-TYPE SIGMA FACTO"/>
    <property type="match status" value="1"/>
</dbReference>
<evidence type="ECO:0000256" key="4">
    <source>
        <dbReference type="ARBA" id="ARBA00023163"/>
    </source>
</evidence>
<dbReference type="InterPro" id="IPR036388">
    <property type="entry name" value="WH-like_DNA-bd_sf"/>
</dbReference>
<keyword evidence="4" id="KW-0804">Transcription</keyword>
<dbReference type="InterPro" id="IPR039425">
    <property type="entry name" value="RNA_pol_sigma-70-like"/>
</dbReference>
<dbReference type="InterPro" id="IPR014284">
    <property type="entry name" value="RNA_pol_sigma-70_dom"/>
</dbReference>
<dbReference type="InterPro" id="IPR013324">
    <property type="entry name" value="RNA_pol_sigma_r3/r4-like"/>
</dbReference>
<dbReference type="SUPFAM" id="SSF88946">
    <property type="entry name" value="Sigma2 domain of RNA polymerase sigma factors"/>
    <property type="match status" value="1"/>
</dbReference>
<dbReference type="GO" id="GO:0016987">
    <property type="term" value="F:sigma factor activity"/>
    <property type="evidence" value="ECO:0007669"/>
    <property type="project" value="UniProtKB-KW"/>
</dbReference>
<dbReference type="InterPro" id="IPR014327">
    <property type="entry name" value="RNA_pol_sigma70_bacteroid"/>
</dbReference>
<gene>
    <name evidence="7" type="ORF">N2K84_10255</name>
</gene>
<dbReference type="NCBIfam" id="TIGR02985">
    <property type="entry name" value="Sig70_bacteroi1"/>
    <property type="match status" value="1"/>
</dbReference>
<dbReference type="AlphaFoldDB" id="A0AA41YBG3"/>
<dbReference type="InterPro" id="IPR013249">
    <property type="entry name" value="RNA_pol_sigma70_r4_t2"/>
</dbReference>
<comment type="caution">
    <text evidence="7">The sequence shown here is derived from an EMBL/GenBank/DDBJ whole genome shotgun (WGS) entry which is preliminary data.</text>
</comment>
<reference evidence="7" key="1">
    <citation type="submission" date="2022-10" db="EMBL/GenBank/DDBJ databases">
        <title>Gaoshiqiia sediminis gen. nov., sp. nov., isolated from coastal sediment.</title>
        <authorList>
            <person name="Yu W.X."/>
            <person name="Mu D.S."/>
            <person name="Du J.Z."/>
            <person name="Liang Y.Q."/>
        </authorList>
    </citation>
    <scope>NUCLEOTIDE SEQUENCE</scope>
    <source>
        <strain evidence="7">A06</strain>
    </source>
</reference>
<dbReference type="Gene3D" id="1.10.10.10">
    <property type="entry name" value="Winged helix-like DNA-binding domain superfamily/Winged helix DNA-binding domain"/>
    <property type="match status" value="1"/>
</dbReference>
<dbReference type="InterPro" id="IPR013325">
    <property type="entry name" value="RNA_pol_sigma_r2"/>
</dbReference>
<evidence type="ECO:0000256" key="1">
    <source>
        <dbReference type="ARBA" id="ARBA00010641"/>
    </source>
</evidence>
<evidence type="ECO:0000259" key="6">
    <source>
        <dbReference type="Pfam" id="PF08281"/>
    </source>
</evidence>
<dbReference type="GO" id="GO:0003677">
    <property type="term" value="F:DNA binding"/>
    <property type="evidence" value="ECO:0007669"/>
    <property type="project" value="InterPro"/>
</dbReference>
<evidence type="ECO:0000256" key="2">
    <source>
        <dbReference type="ARBA" id="ARBA00023015"/>
    </source>
</evidence>
<keyword evidence="3" id="KW-0731">Sigma factor</keyword>
<dbReference type="NCBIfam" id="TIGR02937">
    <property type="entry name" value="sigma70-ECF"/>
    <property type="match status" value="1"/>
</dbReference>
<evidence type="ECO:0000256" key="3">
    <source>
        <dbReference type="ARBA" id="ARBA00023082"/>
    </source>
</evidence>